<dbReference type="AlphaFoldDB" id="A0A840YRH2"/>
<reference evidence="1 2" key="1">
    <citation type="submission" date="2020-08" db="EMBL/GenBank/DDBJ databases">
        <title>Genomic Encyclopedia of Type Strains, Phase IV (KMG-IV): sequencing the most valuable type-strain genomes for metagenomic binning, comparative biology and taxonomic classification.</title>
        <authorList>
            <person name="Goeker M."/>
        </authorList>
    </citation>
    <scope>NUCLEOTIDE SEQUENCE [LARGE SCALE GENOMIC DNA]</scope>
    <source>
        <strain evidence="1 2">DSM 26736</strain>
    </source>
</reference>
<evidence type="ECO:0000313" key="1">
    <source>
        <dbReference type="EMBL" id="MBB5711603.1"/>
    </source>
</evidence>
<gene>
    <name evidence="1" type="ORF">FHT02_002849</name>
</gene>
<comment type="caution">
    <text evidence="1">The sequence shown here is derived from an EMBL/GenBank/DDBJ whole genome shotgun (WGS) entry which is preliminary data.</text>
</comment>
<proteinExistence type="predicted"/>
<organism evidence="1 2">
    <name type="scientific">Sphingomonas xinjiangensis</name>
    <dbReference type="NCBI Taxonomy" id="643568"/>
    <lineage>
        <taxon>Bacteria</taxon>
        <taxon>Pseudomonadati</taxon>
        <taxon>Pseudomonadota</taxon>
        <taxon>Alphaproteobacteria</taxon>
        <taxon>Sphingomonadales</taxon>
        <taxon>Sphingomonadaceae</taxon>
        <taxon>Sphingomonas</taxon>
    </lineage>
</organism>
<keyword evidence="2" id="KW-1185">Reference proteome</keyword>
<evidence type="ECO:0000313" key="2">
    <source>
        <dbReference type="Proteomes" id="UP000527143"/>
    </source>
</evidence>
<sequence>MQVAAPSMLDTPSFYWEPENRRLGLAIFLMQQVVDPLDRRFIVFVRSVQRRSAG</sequence>
<accession>A0A840YRH2</accession>
<protein>
    <submittedName>
        <fullName evidence="1">Uncharacterized protein</fullName>
    </submittedName>
</protein>
<dbReference type="Proteomes" id="UP000527143">
    <property type="component" value="Unassembled WGS sequence"/>
</dbReference>
<dbReference type="EMBL" id="JACIJF010000008">
    <property type="protein sequence ID" value="MBB5711603.1"/>
    <property type="molecule type" value="Genomic_DNA"/>
</dbReference>
<name>A0A840YRH2_9SPHN</name>